<dbReference type="RefSeq" id="WP_169036587.1">
    <property type="nucleotide sequence ID" value="NZ_LANA01000002.1"/>
</dbReference>
<dbReference type="PANTHER" id="PTHR35089:SF1">
    <property type="entry name" value="CHAPERONE PROTEIN SKP"/>
    <property type="match status" value="1"/>
</dbReference>
<dbReference type="Proteomes" id="UP001166004">
    <property type="component" value="Unassembled WGS sequence"/>
</dbReference>
<name>A0ABX1T5G6_PELUQ</name>
<accession>A0ABX1T5G6</accession>
<dbReference type="InterPro" id="IPR024930">
    <property type="entry name" value="Skp_dom_sf"/>
</dbReference>
<dbReference type="SMART" id="SM00935">
    <property type="entry name" value="OmpH"/>
    <property type="match status" value="1"/>
</dbReference>
<evidence type="ECO:0000256" key="2">
    <source>
        <dbReference type="ARBA" id="ARBA00022729"/>
    </source>
</evidence>
<gene>
    <name evidence="3" type="ORF">VP91_00012530</name>
</gene>
<evidence type="ECO:0000256" key="1">
    <source>
        <dbReference type="ARBA" id="ARBA00009091"/>
    </source>
</evidence>
<dbReference type="Gene3D" id="3.30.910.20">
    <property type="entry name" value="Skp domain"/>
    <property type="match status" value="1"/>
</dbReference>
<keyword evidence="2" id="KW-0732">Signal</keyword>
<dbReference type="Pfam" id="PF03938">
    <property type="entry name" value="OmpH"/>
    <property type="match status" value="1"/>
</dbReference>
<protein>
    <submittedName>
        <fullName evidence="3">Periplasmic chaperone for outer membrane proteins Skp</fullName>
    </submittedName>
</protein>
<dbReference type="PANTHER" id="PTHR35089">
    <property type="entry name" value="CHAPERONE PROTEIN SKP"/>
    <property type="match status" value="1"/>
</dbReference>
<reference evidence="3 4" key="1">
    <citation type="submission" date="2019-07" db="EMBL/GenBank/DDBJ databases">
        <title>SAR11 Genome Evolution.</title>
        <authorList>
            <person name="Giovannoni S."/>
        </authorList>
    </citation>
    <scope>NUCLEOTIDE SEQUENCE [LARGE SCALE GENOMIC DNA]</scope>
    <source>
        <strain evidence="3 4">HTCC9565</strain>
    </source>
</reference>
<dbReference type="SUPFAM" id="SSF111384">
    <property type="entry name" value="OmpH-like"/>
    <property type="match status" value="1"/>
</dbReference>
<sequence length="175" mass="20188">MNNAKKLLLFIFLLLFFFNKSYSEAKVVFYNVDRVLLESKAGKSVKAQLEKINKTKLASFKKIEKKLIADEKTLLGKKNILAKNDFEIEFKKLSNEAATYREKKQKDINDANLKRINATAKLLSLINPILAKYSEEKNISIILSKKNIIMGKNELDITDDIMVLVDKQIKEFKIK</sequence>
<comment type="caution">
    <text evidence="3">The sequence shown here is derived from an EMBL/GenBank/DDBJ whole genome shotgun (WGS) entry which is preliminary data.</text>
</comment>
<dbReference type="InterPro" id="IPR005632">
    <property type="entry name" value="Chaperone_Skp"/>
</dbReference>
<keyword evidence="4" id="KW-1185">Reference proteome</keyword>
<proteinExistence type="inferred from homology"/>
<organism evidence="3 4">
    <name type="scientific">Pelagibacter ubique</name>
    <dbReference type="NCBI Taxonomy" id="198252"/>
    <lineage>
        <taxon>Bacteria</taxon>
        <taxon>Pseudomonadati</taxon>
        <taxon>Pseudomonadota</taxon>
        <taxon>Alphaproteobacteria</taxon>
        <taxon>Candidatus Pelagibacterales</taxon>
        <taxon>Candidatus Pelagibacteraceae</taxon>
        <taxon>Candidatus Pelagibacter</taxon>
    </lineage>
</organism>
<comment type="similarity">
    <text evidence="1">Belongs to the Skp family.</text>
</comment>
<dbReference type="EMBL" id="LANA01000002">
    <property type="protein sequence ID" value="NMN68091.1"/>
    <property type="molecule type" value="Genomic_DNA"/>
</dbReference>
<evidence type="ECO:0000313" key="4">
    <source>
        <dbReference type="Proteomes" id="UP001166004"/>
    </source>
</evidence>
<evidence type="ECO:0000313" key="3">
    <source>
        <dbReference type="EMBL" id="NMN68091.1"/>
    </source>
</evidence>